<protein>
    <submittedName>
        <fullName evidence="1">Uncharacterized protein</fullName>
    </submittedName>
</protein>
<evidence type="ECO:0000313" key="1">
    <source>
        <dbReference type="EMBL" id="WDE13537.1"/>
    </source>
</evidence>
<gene>
    <name evidence="1" type="ORF">H3N35_08920</name>
</gene>
<dbReference type="PANTHER" id="PTHR37948:SF1">
    <property type="entry name" value="BLL5189 PROTEIN"/>
    <property type="match status" value="1"/>
</dbReference>
<proteinExistence type="predicted"/>
<accession>A0ABY7VJG6</accession>
<dbReference type="RefSeq" id="WP_274053923.1">
    <property type="nucleotide sequence ID" value="NZ_CP059693.1"/>
</dbReference>
<dbReference type="Proteomes" id="UP001215231">
    <property type="component" value="Chromosome"/>
</dbReference>
<name>A0ABY7VJG6_9GAMM</name>
<dbReference type="PANTHER" id="PTHR37948">
    <property type="entry name" value="ZGC:113208"/>
    <property type="match status" value="1"/>
</dbReference>
<evidence type="ECO:0000313" key="2">
    <source>
        <dbReference type="Proteomes" id="UP001215231"/>
    </source>
</evidence>
<dbReference type="EMBL" id="CP059693">
    <property type="protein sequence ID" value="WDE13537.1"/>
    <property type="molecule type" value="Genomic_DNA"/>
</dbReference>
<reference evidence="1 2" key="1">
    <citation type="journal article" date="2022" name="Mar. Drugs">
        <title>Bioassay-Guided Fractionation Leads to the Detection of Cholic Acid Generated by the Rare Thalassomonas sp.</title>
        <authorList>
            <person name="Pheiffer F."/>
            <person name="Schneider Y.K."/>
            <person name="Hansen E.H."/>
            <person name="Andersen J.H."/>
            <person name="Isaksson J."/>
            <person name="Busche T."/>
            <person name="R C."/>
            <person name="Kalinowski J."/>
            <person name="Zyl L.V."/>
            <person name="Trindade M."/>
        </authorList>
    </citation>
    <scope>NUCLEOTIDE SEQUENCE [LARGE SCALE GENOMIC DNA]</scope>
    <source>
        <strain evidence="1 2">A5K-61T</strain>
    </source>
</reference>
<keyword evidence="2" id="KW-1185">Reference proteome</keyword>
<organism evidence="1 2">
    <name type="scientific">Thalassomonas haliotis</name>
    <dbReference type="NCBI Taxonomy" id="485448"/>
    <lineage>
        <taxon>Bacteria</taxon>
        <taxon>Pseudomonadati</taxon>
        <taxon>Pseudomonadota</taxon>
        <taxon>Gammaproteobacteria</taxon>
        <taxon>Alteromonadales</taxon>
        <taxon>Colwelliaceae</taxon>
        <taxon>Thalassomonas</taxon>
    </lineage>
</organism>
<sequence length="147" mass="17177">MKKTIVVNDKMQQGYRYLLSAPQGQQFSADFQPGLTPPQMLELGGVGGKYMTDCQKEFPESWFTKAKLSPAGKDIRLNYFAVDASLPLARWQRKGWIYPEDPRGWFQWYCRYYLGRRLADEDKRQRAMRRHLGALSKNCEPGDWSCR</sequence>